<dbReference type="EMBL" id="LR792683">
    <property type="protein sequence ID" value="CAB3393150.1"/>
    <property type="molecule type" value="Genomic_DNA"/>
</dbReference>
<evidence type="ECO:0000256" key="3">
    <source>
        <dbReference type="ARBA" id="ARBA00022723"/>
    </source>
</evidence>
<evidence type="ECO:0000313" key="9">
    <source>
        <dbReference type="EMBL" id="CAB3393150.1"/>
    </source>
</evidence>
<evidence type="ECO:0000256" key="7">
    <source>
        <dbReference type="SAM" id="MobiDB-lite"/>
    </source>
</evidence>
<keyword evidence="2 6" id="KW-0349">Heme</keyword>
<keyword evidence="5 6" id="KW-0408">Iron</keyword>
<dbReference type="Gene3D" id="1.10.760.10">
    <property type="entry name" value="Cytochrome c-like domain"/>
    <property type="match status" value="1"/>
</dbReference>
<keyword evidence="3 6" id="KW-0479">Metal-binding</keyword>
<evidence type="ECO:0000313" key="10">
    <source>
        <dbReference type="Proteomes" id="UP000502196"/>
    </source>
</evidence>
<keyword evidence="1" id="KW-0813">Transport</keyword>
<dbReference type="Pfam" id="PF13442">
    <property type="entry name" value="Cytochrome_CBB3"/>
    <property type="match status" value="1"/>
</dbReference>
<dbReference type="SUPFAM" id="SSF46626">
    <property type="entry name" value="Cytochrome c"/>
    <property type="match status" value="1"/>
</dbReference>
<feature type="domain" description="Cytochrome c" evidence="8">
    <location>
        <begin position="54"/>
        <end position="135"/>
    </location>
</feature>
<sequence>MKRWQGMTLAALPVVLGLVFIIGVFANWFPIQTGRSTEATASGSGSGGSSGPVDTSDPGAQIFSQSCASCHGANLEGQTGPKLLGIGSKMNEAQLVEYINNPKPVAGYPPIMPPKGGLQSDDQVKQVAAWLAKQK</sequence>
<dbReference type="PROSITE" id="PS51007">
    <property type="entry name" value="CYTC"/>
    <property type="match status" value="1"/>
</dbReference>
<reference evidence="9 10" key="1">
    <citation type="submission" date="2020-04" db="EMBL/GenBank/DDBJ databases">
        <authorList>
            <person name="Hogendoorn C."/>
        </authorList>
    </citation>
    <scope>NUCLEOTIDE SEQUENCE [LARGE SCALE GENOMIC DNA]</scope>
    <source>
        <strain evidence="9">COOX1</strain>
    </source>
</reference>
<evidence type="ECO:0000259" key="8">
    <source>
        <dbReference type="PROSITE" id="PS51007"/>
    </source>
</evidence>
<organism evidence="9 10">
    <name type="scientific">Kyrpidia spormannii</name>
    <dbReference type="NCBI Taxonomy" id="2055160"/>
    <lineage>
        <taxon>Bacteria</taxon>
        <taxon>Bacillati</taxon>
        <taxon>Bacillota</taxon>
        <taxon>Bacilli</taxon>
        <taxon>Bacillales</taxon>
        <taxon>Alicyclobacillaceae</taxon>
        <taxon>Kyrpidia</taxon>
    </lineage>
</organism>
<dbReference type="InterPro" id="IPR036909">
    <property type="entry name" value="Cyt_c-like_dom_sf"/>
</dbReference>
<dbReference type="GO" id="GO:0046872">
    <property type="term" value="F:metal ion binding"/>
    <property type="evidence" value="ECO:0007669"/>
    <property type="project" value="UniProtKB-KW"/>
</dbReference>
<dbReference type="Proteomes" id="UP000502196">
    <property type="component" value="Chromosome"/>
</dbReference>
<dbReference type="AlphaFoldDB" id="A0A6F9E8I0"/>
<evidence type="ECO:0000256" key="6">
    <source>
        <dbReference type="PROSITE-ProRule" id="PRU00433"/>
    </source>
</evidence>
<evidence type="ECO:0000256" key="1">
    <source>
        <dbReference type="ARBA" id="ARBA00022448"/>
    </source>
</evidence>
<evidence type="ECO:0000256" key="4">
    <source>
        <dbReference type="ARBA" id="ARBA00022982"/>
    </source>
</evidence>
<dbReference type="InterPro" id="IPR051811">
    <property type="entry name" value="Cytochrome_c550/c551-like"/>
</dbReference>
<evidence type="ECO:0000256" key="2">
    <source>
        <dbReference type="ARBA" id="ARBA00022617"/>
    </source>
</evidence>
<dbReference type="InterPro" id="IPR009056">
    <property type="entry name" value="Cyt_c-like_dom"/>
</dbReference>
<dbReference type="RefSeq" id="WP_232059657.1">
    <property type="nucleotide sequence ID" value="NZ_CP024955.1"/>
</dbReference>
<gene>
    <name evidence="9" type="ORF">COOX1_1766</name>
</gene>
<dbReference type="PANTHER" id="PTHR37823">
    <property type="entry name" value="CYTOCHROME C-553-LIKE"/>
    <property type="match status" value="1"/>
</dbReference>
<keyword evidence="4" id="KW-0249">Electron transport</keyword>
<feature type="region of interest" description="Disordered" evidence="7">
    <location>
        <begin position="36"/>
        <end position="59"/>
    </location>
</feature>
<protein>
    <submittedName>
        <fullName evidence="9">Cytochrome c class I</fullName>
    </submittedName>
</protein>
<name>A0A6F9E8I0_9BACL</name>
<proteinExistence type="predicted"/>
<evidence type="ECO:0000256" key="5">
    <source>
        <dbReference type="ARBA" id="ARBA00023004"/>
    </source>
</evidence>
<dbReference type="PANTHER" id="PTHR37823:SF4">
    <property type="entry name" value="MENAQUINOL-CYTOCHROME C REDUCTASE CYTOCHROME B_C SUBUNIT"/>
    <property type="match status" value="1"/>
</dbReference>
<dbReference type="GO" id="GO:0020037">
    <property type="term" value="F:heme binding"/>
    <property type="evidence" value="ECO:0007669"/>
    <property type="project" value="InterPro"/>
</dbReference>
<accession>A0A6F9E8I0</accession>
<dbReference type="GO" id="GO:0009055">
    <property type="term" value="F:electron transfer activity"/>
    <property type="evidence" value="ECO:0007669"/>
    <property type="project" value="InterPro"/>
</dbReference>